<protein>
    <recommendedName>
        <fullName evidence="4">Mitochondrial zinc maintenance protein 1, mitochondrial</fullName>
    </recommendedName>
</protein>
<gene>
    <name evidence="10" type="ORF">DAKH74_039230</name>
</gene>
<evidence type="ECO:0000256" key="7">
    <source>
        <dbReference type="ARBA" id="ARBA00023186"/>
    </source>
</evidence>
<comment type="subcellular location">
    <subcellularLocation>
        <location evidence="1">Mitochondrion matrix</location>
    </subcellularLocation>
</comment>
<dbReference type="CDD" id="cd20267">
    <property type="entry name" value="Complex1_LYR_LYRM7"/>
    <property type="match status" value="1"/>
</dbReference>
<feature type="region of interest" description="Disordered" evidence="9">
    <location>
        <begin position="118"/>
        <end position="138"/>
    </location>
</feature>
<keyword evidence="5" id="KW-0809">Transit peptide</keyword>
<evidence type="ECO:0000256" key="2">
    <source>
        <dbReference type="ARBA" id="ARBA00009949"/>
    </source>
</evidence>
<dbReference type="GO" id="GO:0034551">
    <property type="term" value="P:mitochondrial respiratory chain complex III assembly"/>
    <property type="evidence" value="ECO:0007669"/>
    <property type="project" value="InterPro"/>
</dbReference>
<sequence length="138" mass="14953">MSTSITTQALNAYRHGLRAARIAFGQDTRLLLAARQKMREGMRSPENPELPIEKQVQLMEDVALFLRRNIVQGERTGTARDGEKPTYHLNLHKDSELGDNDEIKKGVKRNTLVPGGSAAVGGAGGCCGGGSVPLKEKK</sequence>
<comment type="function">
    <text evidence="8">Assembly factor required for Rieske Fe-S protein RIP1 incorporation into the cytochrome b-c1 (CIII) complex. Functions as a chaperone, binding to this subunit within the mitochondrial matrix and stabilizing it prior to its translocation and insertion into the late CIII dimeric intermediate within the mitochondrial inner membrane. Modulates the mitochondrial matrix zinc pool.</text>
</comment>
<organism evidence="10 11">
    <name type="scientific">Maudiozyma humilis</name>
    <name type="common">Sour dough yeast</name>
    <name type="synonym">Kazachstania humilis</name>
    <dbReference type="NCBI Taxonomy" id="51915"/>
    <lineage>
        <taxon>Eukaryota</taxon>
        <taxon>Fungi</taxon>
        <taxon>Dikarya</taxon>
        <taxon>Ascomycota</taxon>
        <taxon>Saccharomycotina</taxon>
        <taxon>Saccharomycetes</taxon>
        <taxon>Saccharomycetales</taxon>
        <taxon>Saccharomycetaceae</taxon>
        <taxon>Maudiozyma</taxon>
    </lineage>
</organism>
<evidence type="ECO:0000256" key="8">
    <source>
        <dbReference type="ARBA" id="ARBA00025268"/>
    </source>
</evidence>
<proteinExistence type="inferred from homology"/>
<dbReference type="AlphaFoldDB" id="A0AAV5S3A9"/>
<dbReference type="InterPro" id="IPR045298">
    <property type="entry name" value="Complex1_LYR_LYRM7"/>
</dbReference>
<dbReference type="PANTHER" id="PTHR46749:SF1">
    <property type="entry name" value="COMPLEX III ASSEMBLY FACTOR LYRM7"/>
    <property type="match status" value="1"/>
</dbReference>
<dbReference type="Proteomes" id="UP001377567">
    <property type="component" value="Unassembled WGS sequence"/>
</dbReference>
<evidence type="ECO:0000256" key="9">
    <source>
        <dbReference type="SAM" id="MobiDB-lite"/>
    </source>
</evidence>
<dbReference type="EMBL" id="BTGD01000011">
    <property type="protein sequence ID" value="GMM57307.1"/>
    <property type="molecule type" value="Genomic_DNA"/>
</dbReference>
<dbReference type="GO" id="GO:0044183">
    <property type="term" value="F:protein folding chaperone"/>
    <property type="evidence" value="ECO:0007669"/>
    <property type="project" value="TreeGrafter"/>
</dbReference>
<evidence type="ECO:0000256" key="6">
    <source>
        <dbReference type="ARBA" id="ARBA00023128"/>
    </source>
</evidence>
<evidence type="ECO:0000256" key="1">
    <source>
        <dbReference type="ARBA" id="ARBA00004305"/>
    </source>
</evidence>
<accession>A0AAV5S3A9</accession>
<evidence type="ECO:0000313" key="10">
    <source>
        <dbReference type="EMBL" id="GMM57307.1"/>
    </source>
</evidence>
<dbReference type="PANTHER" id="PTHR46749">
    <property type="entry name" value="COMPLEX III ASSEMBLY FACTOR LYRM7"/>
    <property type="match status" value="1"/>
</dbReference>
<evidence type="ECO:0000256" key="4">
    <source>
        <dbReference type="ARBA" id="ARBA00015108"/>
    </source>
</evidence>
<keyword evidence="6" id="KW-0496">Mitochondrion</keyword>
<evidence type="ECO:0000313" key="11">
    <source>
        <dbReference type="Proteomes" id="UP001377567"/>
    </source>
</evidence>
<dbReference type="InterPro" id="IPR050435">
    <property type="entry name" value="MZM1/LYRM7"/>
</dbReference>
<dbReference type="GO" id="GO:0005759">
    <property type="term" value="C:mitochondrial matrix"/>
    <property type="evidence" value="ECO:0007669"/>
    <property type="project" value="UniProtKB-SubCell"/>
</dbReference>
<comment type="similarity">
    <text evidence="2">Belongs to the complex I LYR family. MZM1 subfamily.</text>
</comment>
<comment type="caution">
    <text evidence="10">The sequence shown here is derived from an EMBL/GenBank/DDBJ whole genome shotgun (WGS) entry which is preliminary data.</text>
</comment>
<keyword evidence="7" id="KW-0143">Chaperone</keyword>
<evidence type="ECO:0000256" key="5">
    <source>
        <dbReference type="ARBA" id="ARBA00022946"/>
    </source>
</evidence>
<keyword evidence="11" id="KW-1185">Reference proteome</keyword>
<reference evidence="10 11" key="1">
    <citation type="journal article" date="2023" name="Elife">
        <title>Identification of key yeast species and microbe-microbe interactions impacting larval growth of Drosophila in the wild.</title>
        <authorList>
            <person name="Mure A."/>
            <person name="Sugiura Y."/>
            <person name="Maeda R."/>
            <person name="Honda K."/>
            <person name="Sakurai N."/>
            <person name="Takahashi Y."/>
            <person name="Watada M."/>
            <person name="Katoh T."/>
            <person name="Gotoh A."/>
            <person name="Gotoh Y."/>
            <person name="Taniguchi I."/>
            <person name="Nakamura K."/>
            <person name="Hayashi T."/>
            <person name="Katayama T."/>
            <person name="Uemura T."/>
            <person name="Hattori Y."/>
        </authorList>
    </citation>
    <scope>NUCLEOTIDE SEQUENCE [LARGE SCALE GENOMIC DNA]</scope>
    <source>
        <strain evidence="10 11">KH-74</strain>
    </source>
</reference>
<comment type="subunit">
    <text evidence="3">Interacts with RIP1.</text>
</comment>
<evidence type="ECO:0000256" key="3">
    <source>
        <dbReference type="ARBA" id="ARBA00011589"/>
    </source>
</evidence>
<feature type="compositionally biased region" description="Gly residues" evidence="9">
    <location>
        <begin position="118"/>
        <end position="131"/>
    </location>
</feature>
<name>A0AAV5S3A9_MAUHU</name>